<dbReference type="InParanoid" id="K5W2M0"/>
<keyword evidence="5" id="KW-1133">Transmembrane helix</keyword>
<dbReference type="OrthoDB" id="3267813at2759"/>
<dbReference type="STRING" id="650164.K5W2M0"/>
<dbReference type="AlphaFoldDB" id="K5W2M0"/>
<evidence type="ECO:0000256" key="2">
    <source>
        <dbReference type="ARBA" id="ARBA00022741"/>
    </source>
</evidence>
<feature type="domain" description="Epidermal growth factor receptor-like transmembrane-juxtamembrane segment" evidence="6">
    <location>
        <begin position="403"/>
        <end position="429"/>
    </location>
</feature>
<evidence type="ECO:0000313" key="8">
    <source>
        <dbReference type="Proteomes" id="UP000008370"/>
    </source>
</evidence>
<dbReference type="EMBL" id="JH930470">
    <property type="protein sequence ID" value="EKM58123.1"/>
    <property type="molecule type" value="Genomic_DNA"/>
</dbReference>
<feature type="compositionally biased region" description="Basic and acidic residues" evidence="4">
    <location>
        <begin position="538"/>
        <end position="548"/>
    </location>
</feature>
<evidence type="ECO:0000256" key="5">
    <source>
        <dbReference type="SAM" id="Phobius"/>
    </source>
</evidence>
<evidence type="ECO:0000313" key="7">
    <source>
        <dbReference type="EMBL" id="EKM58123.1"/>
    </source>
</evidence>
<dbReference type="KEGG" id="pco:PHACADRAFT_139783"/>
<gene>
    <name evidence="7" type="ORF">PHACADRAFT_139783</name>
</gene>
<sequence length="587" mass="61342">MSHTRVHPPSLEELAADLERQGRVRLNAALIEARDIEERLQIIASASASASPSVTATSAAQQQVQSAHSAAPEYDQKAENWARGAGAGPITPKAPPEQPQPASQPLFNDEPQAWIPRAVQRDSAFALTLTLPSPSSMLACLLPLLLLPTLSSAYSFNFGSTPEECEGLTISLTGSGNPPYSVLIIPFGPSPLPNNTEVRTIFQQSFSGTSTSFQLKYPQNSQFVAVVSDSSGFGSGGTSGVVTVLSGGGSSCYSTDSSVAPLWVYSLVPNSLTQCANTRIWWDPAANVSGTPFFQGIIPGGQSFSVPVPANNLSQVPEQGIGFNWTPSVRAGTTVILLGGDNHGPGTGGSSTYIVNFGDNSCLNDQSPSSTPGSPAGGSYPTSTSGAGIGSSSSGHHTDVGAIVGGVIGGVVGAVALALVIVFFVRRRRFHETQKQRPMDLLHENDGSNDNLPQFYRPEPFVVPGPSASSTAVNTGPEVRAATDTRPSLDQRNSHYSALTAEQAQSLRASTPDQSASTSTYLRKSPAPPSFRPVNIVQHEDAGPRADMEEPEPETIELPPAYTNIRPTAPPSPPPPPPASTGEVLSS</sequence>
<feature type="compositionally biased region" description="Pro residues" evidence="4">
    <location>
        <begin position="568"/>
        <end position="579"/>
    </location>
</feature>
<keyword evidence="1" id="KW-0597">Phosphoprotein</keyword>
<dbReference type="GeneID" id="18908470"/>
<feature type="transmembrane region" description="Helical" evidence="5">
    <location>
        <begin position="400"/>
        <end position="425"/>
    </location>
</feature>
<name>K5W2M0_PHACS</name>
<feature type="compositionally biased region" description="Basic and acidic residues" evidence="4">
    <location>
        <begin position="481"/>
        <end position="493"/>
    </location>
</feature>
<keyword evidence="3" id="KW-0067">ATP-binding</keyword>
<reference evidence="7 8" key="1">
    <citation type="journal article" date="2012" name="BMC Genomics">
        <title>Comparative genomics of the white-rot fungi, Phanerochaete carnosa and P. chrysosporium, to elucidate the genetic basis of the distinct wood types they colonize.</title>
        <authorList>
            <person name="Suzuki H."/>
            <person name="MacDonald J."/>
            <person name="Syed K."/>
            <person name="Salamov A."/>
            <person name="Hori C."/>
            <person name="Aerts A."/>
            <person name="Henrissat B."/>
            <person name="Wiebenga A."/>
            <person name="vanKuyk P.A."/>
            <person name="Barry K."/>
            <person name="Lindquist E."/>
            <person name="LaButti K."/>
            <person name="Lapidus A."/>
            <person name="Lucas S."/>
            <person name="Coutinho P."/>
            <person name="Gong Y."/>
            <person name="Samejima M."/>
            <person name="Mahadevan R."/>
            <person name="Abou-Zaid M."/>
            <person name="de Vries R.P."/>
            <person name="Igarashi K."/>
            <person name="Yadav J.S."/>
            <person name="Grigoriev I.V."/>
            <person name="Master E.R."/>
        </authorList>
    </citation>
    <scope>NUCLEOTIDE SEQUENCE [LARGE SCALE GENOMIC DNA]</scope>
    <source>
        <strain evidence="7 8">HHB-10118-sp</strain>
    </source>
</reference>
<protein>
    <recommendedName>
        <fullName evidence="6">Epidermal growth factor receptor-like transmembrane-juxtamembrane segment domain-containing protein</fullName>
    </recommendedName>
</protein>
<evidence type="ECO:0000256" key="3">
    <source>
        <dbReference type="ARBA" id="ARBA00022840"/>
    </source>
</evidence>
<feature type="region of interest" description="Disordered" evidence="4">
    <location>
        <begin position="364"/>
        <end position="394"/>
    </location>
</feature>
<dbReference type="InterPro" id="IPR049328">
    <property type="entry name" value="TM_ErbB1"/>
</dbReference>
<dbReference type="HOGENOM" id="CLU_033085_0_0_1"/>
<dbReference type="Pfam" id="PF21314">
    <property type="entry name" value="TM_ErbB1"/>
    <property type="match status" value="1"/>
</dbReference>
<keyword evidence="8" id="KW-1185">Reference proteome</keyword>
<dbReference type="Proteomes" id="UP000008370">
    <property type="component" value="Unassembled WGS sequence"/>
</dbReference>
<evidence type="ECO:0000256" key="1">
    <source>
        <dbReference type="ARBA" id="ARBA00022553"/>
    </source>
</evidence>
<keyword evidence="2" id="KW-0547">Nucleotide-binding</keyword>
<keyword evidence="5" id="KW-0812">Transmembrane</keyword>
<keyword evidence="5" id="KW-0472">Membrane</keyword>
<organism evidence="7 8">
    <name type="scientific">Phanerochaete carnosa (strain HHB-10118-sp)</name>
    <name type="common">White-rot fungus</name>
    <name type="synonym">Peniophora carnosa</name>
    <dbReference type="NCBI Taxonomy" id="650164"/>
    <lineage>
        <taxon>Eukaryota</taxon>
        <taxon>Fungi</taxon>
        <taxon>Dikarya</taxon>
        <taxon>Basidiomycota</taxon>
        <taxon>Agaricomycotina</taxon>
        <taxon>Agaricomycetes</taxon>
        <taxon>Polyporales</taxon>
        <taxon>Phanerochaetaceae</taxon>
        <taxon>Phanerochaete</taxon>
    </lineage>
</organism>
<evidence type="ECO:0000259" key="6">
    <source>
        <dbReference type="Pfam" id="PF21314"/>
    </source>
</evidence>
<feature type="compositionally biased region" description="Low complexity" evidence="4">
    <location>
        <begin position="367"/>
        <end position="394"/>
    </location>
</feature>
<accession>K5W2M0</accession>
<feature type="compositionally biased region" description="Low complexity" evidence="4">
    <location>
        <begin position="51"/>
        <end position="72"/>
    </location>
</feature>
<feature type="region of interest" description="Disordered" evidence="4">
    <location>
        <begin position="51"/>
        <end position="108"/>
    </location>
</feature>
<feature type="compositionally biased region" description="Polar residues" evidence="4">
    <location>
        <begin position="494"/>
        <end position="522"/>
    </location>
</feature>
<dbReference type="RefSeq" id="XP_007393450.1">
    <property type="nucleotide sequence ID" value="XM_007393388.1"/>
</dbReference>
<feature type="region of interest" description="Disordered" evidence="4">
    <location>
        <begin position="467"/>
        <end position="587"/>
    </location>
</feature>
<proteinExistence type="predicted"/>
<evidence type="ECO:0000256" key="4">
    <source>
        <dbReference type="SAM" id="MobiDB-lite"/>
    </source>
</evidence>